<feature type="transmembrane region" description="Helical" evidence="1">
    <location>
        <begin position="67"/>
        <end position="85"/>
    </location>
</feature>
<dbReference type="EMBL" id="FXBB01000036">
    <property type="protein sequence ID" value="SMG44633.1"/>
    <property type="molecule type" value="Genomic_DNA"/>
</dbReference>
<keyword evidence="1" id="KW-0472">Membrane</keyword>
<gene>
    <name evidence="2" type="ORF">SAMN06275492_1364</name>
</gene>
<name>A0A1X7KUL9_9BACT</name>
<keyword evidence="1" id="KW-0812">Transmembrane</keyword>
<dbReference type="AlphaFoldDB" id="A0A1X7KUL9"/>
<dbReference type="STRING" id="561720.SAMN06275492_1364"/>
<sequence length="90" mass="10524">MYDFQTKNLSFITLWLLIVTSGLSIFLGAMSAKRHKPRWTRAFWINMVLMISLASLAIYLWTSSWWVAIGPVIPAFIFVLIYINLRRVKD</sequence>
<keyword evidence="1" id="KW-1133">Transmembrane helix</keyword>
<accession>A0A1X7KUL9</accession>
<organism evidence="2 3">
    <name type="scientific">Dethiosulfovibrio salsuginis</name>
    <dbReference type="NCBI Taxonomy" id="561720"/>
    <lineage>
        <taxon>Bacteria</taxon>
        <taxon>Thermotogati</taxon>
        <taxon>Synergistota</taxon>
        <taxon>Synergistia</taxon>
        <taxon>Synergistales</taxon>
        <taxon>Dethiosulfovibrionaceae</taxon>
        <taxon>Dethiosulfovibrio</taxon>
    </lineage>
</organism>
<proteinExistence type="predicted"/>
<feature type="transmembrane region" description="Helical" evidence="1">
    <location>
        <begin position="12"/>
        <end position="30"/>
    </location>
</feature>
<evidence type="ECO:0000313" key="2">
    <source>
        <dbReference type="EMBL" id="SMG44633.1"/>
    </source>
</evidence>
<dbReference type="Proteomes" id="UP000193355">
    <property type="component" value="Unassembled WGS sequence"/>
</dbReference>
<reference evidence="3" key="1">
    <citation type="submission" date="2017-04" db="EMBL/GenBank/DDBJ databases">
        <authorList>
            <person name="Varghese N."/>
            <person name="Submissions S."/>
        </authorList>
    </citation>
    <scope>NUCLEOTIDE SEQUENCE [LARGE SCALE GENOMIC DNA]</scope>
    <source>
        <strain evidence="3">USBA 82</strain>
    </source>
</reference>
<evidence type="ECO:0000313" key="3">
    <source>
        <dbReference type="Proteomes" id="UP000193355"/>
    </source>
</evidence>
<feature type="transmembrane region" description="Helical" evidence="1">
    <location>
        <begin position="42"/>
        <end position="61"/>
    </location>
</feature>
<protein>
    <submittedName>
        <fullName evidence="2">Uncharacterized protein</fullName>
    </submittedName>
</protein>
<evidence type="ECO:0000256" key="1">
    <source>
        <dbReference type="SAM" id="Phobius"/>
    </source>
</evidence>
<keyword evidence="3" id="KW-1185">Reference proteome</keyword>